<dbReference type="PANTHER" id="PTHR42841">
    <property type="entry name" value="AMINE OXIDASE"/>
    <property type="match status" value="1"/>
</dbReference>
<dbReference type="EMBL" id="BAAALT010000166">
    <property type="protein sequence ID" value="GAA1819837.1"/>
    <property type="molecule type" value="Genomic_DNA"/>
</dbReference>
<dbReference type="Proteomes" id="UP001500218">
    <property type="component" value="Unassembled WGS sequence"/>
</dbReference>
<dbReference type="Gene3D" id="3.50.50.60">
    <property type="entry name" value="FAD/NAD(P)-binding domain"/>
    <property type="match status" value="2"/>
</dbReference>
<evidence type="ECO:0000256" key="1">
    <source>
        <dbReference type="ARBA" id="ARBA00001974"/>
    </source>
</evidence>
<name>A0ABP4YJ54_9ACTN</name>
<gene>
    <name evidence="4" type="ORF">GCM10009682_45400</name>
</gene>
<dbReference type="Gene3D" id="1.10.405.10">
    <property type="entry name" value="Guanine Nucleotide Dissociation Inhibitor, domain 1"/>
    <property type="match status" value="1"/>
</dbReference>
<dbReference type="InterPro" id="IPR001613">
    <property type="entry name" value="Flavin_amine_oxidase"/>
</dbReference>
<dbReference type="RefSeq" id="WP_344135897.1">
    <property type="nucleotide sequence ID" value="NZ_BAAALT010000166.1"/>
</dbReference>
<evidence type="ECO:0000259" key="3">
    <source>
        <dbReference type="Pfam" id="PF01593"/>
    </source>
</evidence>
<comment type="cofactor">
    <cofactor evidence="1">
        <name>FAD</name>
        <dbReference type="ChEBI" id="CHEBI:57692"/>
    </cofactor>
</comment>
<accession>A0ABP4YJ54</accession>
<feature type="domain" description="Amine oxidase" evidence="3">
    <location>
        <begin position="14"/>
        <end position="402"/>
    </location>
</feature>
<dbReference type="SUPFAM" id="SSF51905">
    <property type="entry name" value="FAD/NAD(P)-binding domain"/>
    <property type="match status" value="1"/>
</dbReference>
<dbReference type="Gene3D" id="3.90.660.10">
    <property type="match status" value="1"/>
</dbReference>
<protein>
    <submittedName>
        <fullName evidence="4">NAD(P)/FAD-dependent oxidoreductase</fullName>
    </submittedName>
</protein>
<keyword evidence="5" id="KW-1185">Reference proteome</keyword>
<dbReference type="InterPro" id="IPR036188">
    <property type="entry name" value="FAD/NAD-bd_sf"/>
</dbReference>
<reference evidence="5" key="1">
    <citation type="journal article" date="2019" name="Int. J. Syst. Evol. Microbiol.">
        <title>The Global Catalogue of Microorganisms (GCM) 10K type strain sequencing project: providing services to taxonomists for standard genome sequencing and annotation.</title>
        <authorList>
            <consortium name="The Broad Institute Genomics Platform"/>
            <consortium name="The Broad Institute Genome Sequencing Center for Infectious Disease"/>
            <person name="Wu L."/>
            <person name="Ma J."/>
        </authorList>
    </citation>
    <scope>NUCLEOTIDE SEQUENCE [LARGE SCALE GENOMIC DNA]</scope>
    <source>
        <strain evidence="5">JCM 13250</strain>
    </source>
</reference>
<evidence type="ECO:0000313" key="5">
    <source>
        <dbReference type="Proteomes" id="UP001500218"/>
    </source>
</evidence>
<evidence type="ECO:0000313" key="4">
    <source>
        <dbReference type="EMBL" id="GAA1819837.1"/>
    </source>
</evidence>
<sequence>MTERLDAVVVGAGLSGLVAARRLHDLGRHVRVFEASDDVGGRIRTDLVDGFQLDRGFQTVCPGYPAFARECDVASLDLRPFPRGVGILTNGHVERLRPDLRALGVLRSRLLSIMDTVLLAKLAAREALGATDTSPDHSALAELTATGLSPRVIERVVRPFLTAVLLDPDLTTSAKVAHLIWRSFLREGIAVPAAGMAAIPRQLAASMPDLSVECGRAVVEVSPRGVRLDDGERVPARVVIVATDATTAAQLVPGLPVPTWRQVTTFYFAAAEPPRDDGLLLLDADEPTTVRSTVVLSNVAPTYAPAGRSLIAASILGAREPTQEVTQRVRARLSAMYGTGTARWELIRAYPVAQALPAMPAPHAMRRRVRFESGLFVCGDHRDTSTIQGALVSGRRTANDVIAELQIAADA</sequence>
<proteinExistence type="predicted"/>
<dbReference type="PRINTS" id="PR00757">
    <property type="entry name" value="AMINEOXDASEF"/>
</dbReference>
<evidence type="ECO:0000256" key="2">
    <source>
        <dbReference type="ARBA" id="ARBA00023002"/>
    </source>
</evidence>
<comment type="caution">
    <text evidence="4">The sequence shown here is derived from an EMBL/GenBank/DDBJ whole genome shotgun (WGS) entry which is preliminary data.</text>
</comment>
<dbReference type="InterPro" id="IPR002937">
    <property type="entry name" value="Amino_oxidase"/>
</dbReference>
<organism evidence="4 5">
    <name type="scientific">Luedemannella flava</name>
    <dbReference type="NCBI Taxonomy" id="349316"/>
    <lineage>
        <taxon>Bacteria</taxon>
        <taxon>Bacillati</taxon>
        <taxon>Actinomycetota</taxon>
        <taxon>Actinomycetes</taxon>
        <taxon>Micromonosporales</taxon>
        <taxon>Micromonosporaceae</taxon>
        <taxon>Luedemannella</taxon>
    </lineage>
</organism>
<dbReference type="Pfam" id="PF01593">
    <property type="entry name" value="Amino_oxidase"/>
    <property type="match status" value="1"/>
</dbReference>
<keyword evidence="2" id="KW-0560">Oxidoreductase</keyword>